<sequence length="151" mass="16051">MNKNCIIVLSVLLCAGLGILCPVLALSAPDVGQEGNAGNLIMSVQTDRAYYAPGEIIRIKGTIVDGNKQPVIADLLFQFQEMNKTGSSGTDGSFLVTVPISLVEPENMYRLVISSQKDGFPGRNISIPIIIMGEPSSLAPVPTIPDEFTTT</sequence>
<protein>
    <submittedName>
        <fullName evidence="1">Uncharacterized protein</fullName>
    </submittedName>
</protein>
<dbReference type="AlphaFoldDB" id="A0A8E7AX28"/>
<dbReference type="Proteomes" id="UP000680656">
    <property type="component" value="Chromosome"/>
</dbReference>
<dbReference type="KEGG" id="mrtj:KHC33_01675"/>
<name>A0A8E7AX28_9EURY</name>
<evidence type="ECO:0000313" key="2">
    <source>
        <dbReference type="Proteomes" id="UP000680656"/>
    </source>
</evidence>
<organism evidence="1 2">
    <name type="scientific">Methanospirillum purgamenti</name>
    <dbReference type="NCBI Taxonomy" id="2834276"/>
    <lineage>
        <taxon>Archaea</taxon>
        <taxon>Methanobacteriati</taxon>
        <taxon>Methanobacteriota</taxon>
        <taxon>Stenosarchaea group</taxon>
        <taxon>Methanomicrobia</taxon>
        <taxon>Methanomicrobiales</taxon>
        <taxon>Methanospirillaceae</taxon>
        <taxon>Methanospirillum</taxon>
    </lineage>
</organism>
<gene>
    <name evidence="1" type="ORF">KHC33_01675</name>
</gene>
<proteinExistence type="predicted"/>
<dbReference type="GeneID" id="65095853"/>
<accession>A0A8E7AX28</accession>
<dbReference type="EMBL" id="CP075546">
    <property type="protein sequence ID" value="QVV89272.1"/>
    <property type="molecule type" value="Genomic_DNA"/>
</dbReference>
<reference evidence="1 2" key="1">
    <citation type="submission" date="2021-05" db="EMBL/GenBank/DDBJ databases">
        <title>A novel Methanospirillum isolate from a pyrite-forming mixed culture.</title>
        <authorList>
            <person name="Bunk B."/>
            <person name="Sproer C."/>
            <person name="Spring S."/>
            <person name="Pester M."/>
        </authorList>
    </citation>
    <scope>NUCLEOTIDE SEQUENCE [LARGE SCALE GENOMIC DNA]</scope>
    <source>
        <strain evidence="1 2">J.3.6.1-F.2.7.3</strain>
    </source>
</reference>
<dbReference type="RefSeq" id="WP_214420070.1">
    <property type="nucleotide sequence ID" value="NZ_CP075546.1"/>
</dbReference>
<keyword evidence="2" id="KW-1185">Reference proteome</keyword>
<evidence type="ECO:0000313" key="1">
    <source>
        <dbReference type="EMBL" id="QVV89272.1"/>
    </source>
</evidence>